<reference evidence="2 3" key="1">
    <citation type="submission" date="2014-03" db="EMBL/GenBank/DDBJ databases">
        <title>Draft genome of the hookworm Oesophagostomum dentatum.</title>
        <authorList>
            <person name="Mitreva M."/>
        </authorList>
    </citation>
    <scope>NUCLEOTIDE SEQUENCE [LARGE SCALE GENOMIC DNA]</scope>
    <source>
        <strain evidence="2 3">OD-Hann</strain>
    </source>
</reference>
<name>A0A0B1SS73_OESDE</name>
<gene>
    <name evidence="2" type="ORF">OESDEN_14206</name>
</gene>
<proteinExistence type="predicted"/>
<dbReference type="OrthoDB" id="10511978at2759"/>
<feature type="region of interest" description="Disordered" evidence="1">
    <location>
        <begin position="1"/>
        <end position="24"/>
    </location>
</feature>
<evidence type="ECO:0000256" key="1">
    <source>
        <dbReference type="SAM" id="MobiDB-lite"/>
    </source>
</evidence>
<keyword evidence="3" id="KW-1185">Reference proteome</keyword>
<dbReference type="EMBL" id="KN561713">
    <property type="protein sequence ID" value="KHJ86055.1"/>
    <property type="molecule type" value="Genomic_DNA"/>
</dbReference>
<protein>
    <submittedName>
        <fullName evidence="2">Uncharacterized protein</fullName>
    </submittedName>
</protein>
<organism evidence="2 3">
    <name type="scientific">Oesophagostomum dentatum</name>
    <name type="common">Nodular worm</name>
    <dbReference type="NCBI Taxonomy" id="61180"/>
    <lineage>
        <taxon>Eukaryota</taxon>
        <taxon>Metazoa</taxon>
        <taxon>Ecdysozoa</taxon>
        <taxon>Nematoda</taxon>
        <taxon>Chromadorea</taxon>
        <taxon>Rhabditida</taxon>
        <taxon>Rhabditina</taxon>
        <taxon>Rhabditomorpha</taxon>
        <taxon>Strongyloidea</taxon>
        <taxon>Strongylidae</taxon>
        <taxon>Oesophagostomum</taxon>
    </lineage>
</organism>
<accession>A0A0B1SS73</accession>
<dbReference type="Proteomes" id="UP000053660">
    <property type="component" value="Unassembled WGS sequence"/>
</dbReference>
<evidence type="ECO:0000313" key="3">
    <source>
        <dbReference type="Proteomes" id="UP000053660"/>
    </source>
</evidence>
<evidence type="ECO:0000313" key="2">
    <source>
        <dbReference type="EMBL" id="KHJ86055.1"/>
    </source>
</evidence>
<dbReference type="AlphaFoldDB" id="A0A0B1SS73"/>
<sequence length="111" mass="12820">MRLHMYNLDVPHNLNESPPSERTGTDPVYAVKMRHARRLWPLAAIQSVTESRTATDATEHCLDPAATDTAESNHIHFIMDRQERFKKHDILVDRIKVPNRHVVSYTFSSTK</sequence>